<keyword evidence="3" id="KW-1185">Reference proteome</keyword>
<feature type="domain" description="Carrier" evidence="1">
    <location>
        <begin position="8"/>
        <end position="73"/>
    </location>
</feature>
<sequence>MNEKVVKAVKTSIAEILPDIQVNDLDYNLSLKDYGANSIDRTDIVVRSMELLNCKAGMMNFAGVKNINGIIAVLEKILNDQL</sequence>
<protein>
    <submittedName>
        <fullName evidence="2">Phosphopantetheine-binding protein</fullName>
    </submittedName>
</protein>
<dbReference type="InterPro" id="IPR009081">
    <property type="entry name" value="PP-bd_ACP"/>
</dbReference>
<dbReference type="Proteomes" id="UP001276854">
    <property type="component" value="Unassembled WGS sequence"/>
</dbReference>
<proteinExistence type="predicted"/>
<dbReference type="EMBL" id="JAWONS010000329">
    <property type="protein sequence ID" value="MDW2800669.1"/>
    <property type="molecule type" value="Genomic_DNA"/>
</dbReference>
<gene>
    <name evidence="2" type="ORF">RZO55_24165</name>
</gene>
<evidence type="ECO:0000313" key="2">
    <source>
        <dbReference type="EMBL" id="MDW2800669.1"/>
    </source>
</evidence>
<dbReference type="InterPro" id="IPR036736">
    <property type="entry name" value="ACP-like_sf"/>
</dbReference>
<accession>A0ABU4GSQ7</accession>
<name>A0ABU4GSQ7_9CLOT</name>
<dbReference type="Gene3D" id="1.10.1200.10">
    <property type="entry name" value="ACP-like"/>
    <property type="match status" value="1"/>
</dbReference>
<comment type="caution">
    <text evidence="2">The sequence shown here is derived from an EMBL/GenBank/DDBJ whole genome shotgun (WGS) entry which is preliminary data.</text>
</comment>
<dbReference type="Pfam" id="PF00550">
    <property type="entry name" value="PP-binding"/>
    <property type="match status" value="1"/>
</dbReference>
<organism evidence="2 3">
    <name type="scientific">Clostridium boliviensis</name>
    <dbReference type="NCBI Taxonomy" id="318465"/>
    <lineage>
        <taxon>Bacteria</taxon>
        <taxon>Bacillati</taxon>
        <taxon>Bacillota</taxon>
        <taxon>Clostridia</taxon>
        <taxon>Eubacteriales</taxon>
        <taxon>Clostridiaceae</taxon>
        <taxon>Clostridium</taxon>
    </lineage>
</organism>
<evidence type="ECO:0000259" key="1">
    <source>
        <dbReference type="Pfam" id="PF00550"/>
    </source>
</evidence>
<evidence type="ECO:0000313" key="3">
    <source>
        <dbReference type="Proteomes" id="UP001276854"/>
    </source>
</evidence>
<dbReference type="RefSeq" id="WP_065547230.1">
    <property type="nucleotide sequence ID" value="NZ_JAWONS010000329.1"/>
</dbReference>
<dbReference type="SUPFAM" id="SSF47336">
    <property type="entry name" value="ACP-like"/>
    <property type="match status" value="1"/>
</dbReference>
<reference evidence="2 3" key="1">
    <citation type="submission" date="2023-10" db="EMBL/GenBank/DDBJ databases">
        <title>A novel Glycoside Hydrolase 43-Like Enzyme from Clostrdium boliviensis is an Endo-xylanase, and a Candidate for Xylooligosaccharides Production from Different Xylan Substrates.</title>
        <authorList>
            <person name="Alvarez M.T."/>
            <person name="Rocabado-Villegas L.R."/>
            <person name="Salas-Veizaga D.M."/>
            <person name="Linares-Pasten J.A."/>
            <person name="Gudmundsdottir E.E."/>
            <person name="Hreggvidsson G.O."/>
            <person name="Adlercreutz P."/>
            <person name="Nordberg Karlsson E."/>
        </authorList>
    </citation>
    <scope>NUCLEOTIDE SEQUENCE [LARGE SCALE GENOMIC DNA]</scope>
    <source>
        <strain evidence="2 3">E-1</strain>
    </source>
</reference>